<reference evidence="1 2" key="1">
    <citation type="journal article" date="2022" name="Plant J.">
        <title>Chromosome-level genome of Camellia lanceoleosa provides a valuable resource for understanding genome evolution and self-incompatibility.</title>
        <authorList>
            <person name="Gong W."/>
            <person name="Xiao S."/>
            <person name="Wang L."/>
            <person name="Liao Z."/>
            <person name="Chang Y."/>
            <person name="Mo W."/>
            <person name="Hu G."/>
            <person name="Li W."/>
            <person name="Zhao G."/>
            <person name="Zhu H."/>
            <person name="Hu X."/>
            <person name="Ji K."/>
            <person name="Xiang X."/>
            <person name="Song Q."/>
            <person name="Yuan D."/>
            <person name="Jin S."/>
            <person name="Zhang L."/>
        </authorList>
    </citation>
    <scope>NUCLEOTIDE SEQUENCE [LARGE SCALE GENOMIC DNA]</scope>
    <source>
        <strain evidence="1">SQ_2022a</strain>
    </source>
</reference>
<dbReference type="Proteomes" id="UP001060215">
    <property type="component" value="Chromosome 9"/>
</dbReference>
<organism evidence="1 2">
    <name type="scientific">Camellia lanceoleosa</name>
    <dbReference type="NCBI Taxonomy" id="1840588"/>
    <lineage>
        <taxon>Eukaryota</taxon>
        <taxon>Viridiplantae</taxon>
        <taxon>Streptophyta</taxon>
        <taxon>Embryophyta</taxon>
        <taxon>Tracheophyta</taxon>
        <taxon>Spermatophyta</taxon>
        <taxon>Magnoliopsida</taxon>
        <taxon>eudicotyledons</taxon>
        <taxon>Gunneridae</taxon>
        <taxon>Pentapetalae</taxon>
        <taxon>asterids</taxon>
        <taxon>Ericales</taxon>
        <taxon>Theaceae</taxon>
        <taxon>Camellia</taxon>
    </lineage>
</organism>
<protein>
    <submittedName>
        <fullName evidence="1">L10-interacting MYB domain-containing protein</fullName>
    </submittedName>
</protein>
<gene>
    <name evidence="1" type="ORF">LOK49_LG08G01829</name>
</gene>
<keyword evidence="2" id="KW-1185">Reference proteome</keyword>
<accession>A0ACC0GYM7</accession>
<proteinExistence type="predicted"/>
<name>A0ACC0GYM7_9ERIC</name>
<sequence length="265" mass="30252">MASHRSTPRTPSGKGKRQQAYHKATWDEESTQILLQLVVKEIEAGNWPHMSITPNGYRSLCKTFEAATGRLHSPKQLKNKYNLLKTEWRAWCKLMDCRKGPIGIGFDQQTGLFNASDDWWAKMEKGLAPEDELLHFGVMLMEVPNNWEMVMSIPTDQGIIGWLRAKQQDKDRSGGVTLASMNDDDDHDPQMDEILEGWQILQQMASADEFKLLSNAPEYRYPDMRDRDDLAALDDAMMPGDDDVEMAQLRARIRAELVAIWRNAG</sequence>
<comment type="caution">
    <text evidence="1">The sequence shown here is derived from an EMBL/GenBank/DDBJ whole genome shotgun (WGS) entry which is preliminary data.</text>
</comment>
<dbReference type="EMBL" id="CM045766">
    <property type="protein sequence ID" value="KAI8005430.1"/>
    <property type="molecule type" value="Genomic_DNA"/>
</dbReference>
<evidence type="ECO:0000313" key="1">
    <source>
        <dbReference type="EMBL" id="KAI8005430.1"/>
    </source>
</evidence>
<evidence type="ECO:0000313" key="2">
    <source>
        <dbReference type="Proteomes" id="UP001060215"/>
    </source>
</evidence>